<dbReference type="AlphaFoldDB" id="A0A411Z4B2"/>
<evidence type="ECO:0000313" key="2">
    <source>
        <dbReference type="EMBL" id="RGP37862.1"/>
    </source>
</evidence>
<dbReference type="EMBL" id="QWEY01000003">
    <property type="protein sequence ID" value="RGP37862.1"/>
    <property type="molecule type" value="Genomic_DNA"/>
</dbReference>
<evidence type="ECO:0000313" key="3">
    <source>
        <dbReference type="Proteomes" id="UP000284547"/>
    </source>
</evidence>
<protein>
    <submittedName>
        <fullName evidence="2">PIN domain-containing protein</fullName>
    </submittedName>
</protein>
<dbReference type="InterPro" id="IPR002716">
    <property type="entry name" value="PIN_dom"/>
</dbReference>
<dbReference type="OrthoDB" id="211933at2"/>
<name>A0A411Z4B2_9RHOB</name>
<evidence type="ECO:0000259" key="1">
    <source>
        <dbReference type="Pfam" id="PF13470"/>
    </source>
</evidence>
<sequence>MRAVLDACVLYPTVLREILMGCAAAGLYMPLFSERILREWVRATAKLGPVQQEIATGEAALLRAQFPGAVVREHTNIEARLLLPDPDDVHVLAVAIGGSADCIVTFNAVDFPRHLLAEEGVERRDPDGFLWQLWSDQPETVARVVNDVHATACRLSGEAFSRKSLLKRARLNRLAKALDAAEA</sequence>
<dbReference type="Proteomes" id="UP000284547">
    <property type="component" value="Unassembled WGS sequence"/>
</dbReference>
<dbReference type="RefSeq" id="WP_118150932.1">
    <property type="nucleotide sequence ID" value="NZ_QWEY01000003.1"/>
</dbReference>
<accession>A0A411Z4B2</accession>
<dbReference type="NCBIfam" id="NF046100">
    <property type="entry name" value="RSP_2648_fam_PIN"/>
    <property type="match status" value="1"/>
</dbReference>
<reference evidence="2 3" key="1">
    <citation type="submission" date="2018-08" db="EMBL/GenBank/DDBJ databases">
        <title>Flavobacterium tibetense sp. nov., isolated from a wetland YonghuCo on Tibetan Plateau.</title>
        <authorList>
            <person name="Phurbu D."/>
            <person name="Lu H."/>
            <person name="Xing P."/>
        </authorList>
    </citation>
    <scope>NUCLEOTIDE SEQUENCE [LARGE SCALE GENOMIC DNA]</scope>
    <source>
        <strain evidence="2 3">DJC</strain>
    </source>
</reference>
<keyword evidence="3" id="KW-1185">Reference proteome</keyword>
<comment type="caution">
    <text evidence="2">The sequence shown here is derived from an EMBL/GenBank/DDBJ whole genome shotgun (WGS) entry which is preliminary data.</text>
</comment>
<gene>
    <name evidence="2" type="ORF">D1012_08185</name>
</gene>
<proteinExistence type="predicted"/>
<organism evidence="2 3">
    <name type="scientific">Pseudotabrizicola alkalilacus</name>
    <dbReference type="NCBI Taxonomy" id="2305252"/>
    <lineage>
        <taxon>Bacteria</taxon>
        <taxon>Pseudomonadati</taxon>
        <taxon>Pseudomonadota</taxon>
        <taxon>Alphaproteobacteria</taxon>
        <taxon>Rhodobacterales</taxon>
        <taxon>Paracoccaceae</taxon>
        <taxon>Pseudotabrizicola</taxon>
    </lineage>
</organism>
<feature type="domain" description="PIN" evidence="1">
    <location>
        <begin position="2"/>
        <end position="107"/>
    </location>
</feature>
<dbReference type="Pfam" id="PF13470">
    <property type="entry name" value="PIN_3"/>
    <property type="match status" value="1"/>
</dbReference>